<organism evidence="1 2">
    <name type="scientific">Pseudomonas protegens</name>
    <dbReference type="NCBI Taxonomy" id="380021"/>
    <lineage>
        <taxon>Bacteria</taxon>
        <taxon>Pseudomonadati</taxon>
        <taxon>Pseudomonadota</taxon>
        <taxon>Gammaproteobacteria</taxon>
        <taxon>Pseudomonadales</taxon>
        <taxon>Pseudomonadaceae</taxon>
        <taxon>Pseudomonas</taxon>
    </lineage>
</organism>
<proteinExistence type="predicted"/>
<comment type="caution">
    <text evidence="1">The sequence shown here is derived from an EMBL/GenBank/DDBJ whole genome shotgun (WGS) entry which is preliminary data.</text>
</comment>
<evidence type="ECO:0000313" key="1">
    <source>
        <dbReference type="EMBL" id="TMM67117.1"/>
    </source>
</evidence>
<dbReference type="Proteomes" id="UP000310095">
    <property type="component" value="Unassembled WGS sequence"/>
</dbReference>
<name>A0ABY2VQC2_9PSED</name>
<evidence type="ECO:0000313" key="2">
    <source>
        <dbReference type="Proteomes" id="UP000310095"/>
    </source>
</evidence>
<sequence length="71" mass="8267">MAIWLHTLCENWKLPVTGRYLPIELDDLHFQAADRRAPSNPSAVFSLRYRPWGKPLQDHQLTSKARDVQNP</sequence>
<accession>A0ABY2VQC2</accession>
<dbReference type="EMBL" id="VAVY01000001">
    <property type="protein sequence ID" value="TMM67117.1"/>
    <property type="molecule type" value="Genomic_DNA"/>
</dbReference>
<protein>
    <submittedName>
        <fullName evidence="1">Uncharacterized protein</fullName>
    </submittedName>
</protein>
<reference evidence="1 2" key="1">
    <citation type="submission" date="2019-05" db="EMBL/GenBank/DDBJ databases">
        <title>Identification and Biocontrol Activity Analysis of Biocontrol Strain PF-1 Based on Genome-wide Data.</title>
        <authorList>
            <person name="Qi J."/>
        </authorList>
    </citation>
    <scope>NUCLEOTIDE SEQUENCE [LARGE SCALE GENOMIC DNA]</scope>
    <source>
        <strain evidence="1 2">PF-1</strain>
    </source>
</reference>
<keyword evidence="2" id="KW-1185">Reference proteome</keyword>
<gene>
    <name evidence="1" type="ORF">FEF10_06605</name>
</gene>